<evidence type="ECO:0000313" key="7">
    <source>
        <dbReference type="EMBL" id="RLQ86853.1"/>
    </source>
</evidence>
<evidence type="ECO:0000256" key="2">
    <source>
        <dbReference type="ARBA" id="ARBA00023002"/>
    </source>
</evidence>
<keyword evidence="8" id="KW-1185">Reference proteome</keyword>
<evidence type="ECO:0000259" key="5">
    <source>
        <dbReference type="Pfam" id="PF00389"/>
    </source>
</evidence>
<dbReference type="Pfam" id="PF02826">
    <property type="entry name" value="2-Hacid_dh_C"/>
    <property type="match status" value="1"/>
</dbReference>
<dbReference type="GO" id="GO:0016616">
    <property type="term" value="F:oxidoreductase activity, acting on the CH-OH group of donors, NAD or NADP as acceptor"/>
    <property type="evidence" value="ECO:0007669"/>
    <property type="project" value="InterPro"/>
</dbReference>
<dbReference type="Proteomes" id="UP000281094">
    <property type="component" value="Unassembled WGS sequence"/>
</dbReference>
<dbReference type="PANTHER" id="PTHR43761:SF1">
    <property type="entry name" value="D-ISOMER SPECIFIC 2-HYDROXYACID DEHYDROGENASE CATALYTIC DOMAIN-CONTAINING PROTEIN-RELATED"/>
    <property type="match status" value="1"/>
</dbReference>
<dbReference type="PROSITE" id="PS00671">
    <property type="entry name" value="D_2_HYDROXYACID_DH_3"/>
    <property type="match status" value="1"/>
</dbReference>
<proteinExistence type="inferred from homology"/>
<dbReference type="FunFam" id="3.40.50.720:FF:000203">
    <property type="entry name" value="D-3-phosphoglycerate dehydrogenase (SerA)"/>
    <property type="match status" value="1"/>
</dbReference>
<evidence type="ECO:0000259" key="6">
    <source>
        <dbReference type="Pfam" id="PF02826"/>
    </source>
</evidence>
<comment type="caution">
    <text evidence="7">The sequence shown here is derived from an EMBL/GenBank/DDBJ whole genome shotgun (WGS) entry which is preliminary data.</text>
</comment>
<dbReference type="InterPro" id="IPR006140">
    <property type="entry name" value="D-isomer_DH_NAD-bd"/>
</dbReference>
<protein>
    <submittedName>
        <fullName evidence="7">Oxidoreductase</fullName>
    </submittedName>
</protein>
<dbReference type="EMBL" id="RCWN01000001">
    <property type="protein sequence ID" value="RLQ86853.1"/>
    <property type="molecule type" value="Genomic_DNA"/>
</dbReference>
<feature type="domain" description="D-isomer specific 2-hydroxyacid dehydrogenase NAD-binding" evidence="6">
    <location>
        <begin position="136"/>
        <end position="315"/>
    </location>
</feature>
<dbReference type="InterPro" id="IPR006139">
    <property type="entry name" value="D-isomer_2_OHA_DH_cat_dom"/>
</dbReference>
<accession>A0A3L7J860</accession>
<name>A0A3L7J860_9HYPH</name>
<dbReference type="InterPro" id="IPR029753">
    <property type="entry name" value="D-isomer_DH_CS"/>
</dbReference>
<evidence type="ECO:0000256" key="4">
    <source>
        <dbReference type="RuleBase" id="RU003719"/>
    </source>
</evidence>
<dbReference type="AlphaFoldDB" id="A0A3L7J860"/>
<feature type="domain" description="D-isomer specific 2-hydroxyacid dehydrogenase catalytic" evidence="5">
    <location>
        <begin position="42"/>
        <end position="345"/>
    </location>
</feature>
<reference evidence="7 8" key="1">
    <citation type="submission" date="2018-10" db="EMBL/GenBank/DDBJ databases">
        <title>Notoacmeibacter sp. M2BS9Y-3-1, whole genome shotgun sequence.</title>
        <authorList>
            <person name="Tuo L."/>
        </authorList>
    </citation>
    <scope>NUCLEOTIDE SEQUENCE [LARGE SCALE GENOMIC DNA]</scope>
    <source>
        <strain evidence="7 8">M2BS9Y-3-1</strain>
    </source>
</reference>
<organism evidence="7 8">
    <name type="scientific">Notoacmeibacter ruber</name>
    <dbReference type="NCBI Taxonomy" id="2670375"/>
    <lineage>
        <taxon>Bacteria</taxon>
        <taxon>Pseudomonadati</taxon>
        <taxon>Pseudomonadota</taxon>
        <taxon>Alphaproteobacteria</taxon>
        <taxon>Hyphomicrobiales</taxon>
        <taxon>Notoacmeibacteraceae</taxon>
        <taxon>Notoacmeibacter</taxon>
    </lineage>
</organism>
<dbReference type="InterPro" id="IPR050418">
    <property type="entry name" value="D-iso_2-hydroxyacid_DH_PdxB"/>
</dbReference>
<dbReference type="Gene3D" id="3.40.50.720">
    <property type="entry name" value="NAD(P)-binding Rossmann-like Domain"/>
    <property type="match status" value="2"/>
</dbReference>
<gene>
    <name evidence="7" type="ORF">D8780_00185</name>
</gene>
<keyword evidence="2 4" id="KW-0560">Oxidoreductase</keyword>
<dbReference type="SUPFAM" id="SSF51735">
    <property type="entry name" value="NAD(P)-binding Rossmann-fold domains"/>
    <property type="match status" value="1"/>
</dbReference>
<dbReference type="GO" id="GO:0051287">
    <property type="term" value="F:NAD binding"/>
    <property type="evidence" value="ECO:0007669"/>
    <property type="project" value="InterPro"/>
</dbReference>
<sequence>MESLKVAAIGDQFIRASVFEDAIRAQIDRPIEVVTKDLEWPDVPFFQGDGPAGSEIKEYSGSPDDIRSILSSADALITHLAPVTEGLLDSCEKLRFIGVSRGGPTNINMKAAKAHNVVVCNVPGRNASAVAEFTVGAILANIRRITAGHASLSRGIWRGDLYRYELTGDELSDLTVGILGYSHIGQRVVRLLKPFGCRIVICDPYASLTLTDEMDGVEQVDLDTLIAQSDILSLHARVTKETTGMLSAERIAAMKQGAVVINTARGSLIDQEALVDALKSGKLGGAALDTFEVEPPKQDDDLLSLPNVTLTPHIAGSSRRVATFAAEMIAKDFRRYLEGQPLENACT</sequence>
<dbReference type="SUPFAM" id="SSF52283">
    <property type="entry name" value="Formate/glycerate dehydrogenase catalytic domain-like"/>
    <property type="match status" value="1"/>
</dbReference>
<evidence type="ECO:0000313" key="8">
    <source>
        <dbReference type="Proteomes" id="UP000281094"/>
    </source>
</evidence>
<keyword evidence="3" id="KW-0520">NAD</keyword>
<comment type="similarity">
    <text evidence="1 4">Belongs to the D-isomer specific 2-hydroxyacid dehydrogenase family.</text>
</comment>
<dbReference type="Pfam" id="PF00389">
    <property type="entry name" value="2-Hacid_dh"/>
    <property type="match status" value="1"/>
</dbReference>
<evidence type="ECO:0000256" key="3">
    <source>
        <dbReference type="ARBA" id="ARBA00023027"/>
    </source>
</evidence>
<evidence type="ECO:0000256" key="1">
    <source>
        <dbReference type="ARBA" id="ARBA00005854"/>
    </source>
</evidence>
<dbReference type="RefSeq" id="WP_121643822.1">
    <property type="nucleotide sequence ID" value="NZ_RCWN01000001.1"/>
</dbReference>
<dbReference type="InterPro" id="IPR036291">
    <property type="entry name" value="NAD(P)-bd_dom_sf"/>
</dbReference>
<dbReference type="PANTHER" id="PTHR43761">
    <property type="entry name" value="D-ISOMER SPECIFIC 2-HYDROXYACID DEHYDROGENASE FAMILY PROTEIN (AFU_ORTHOLOGUE AFUA_1G13630)"/>
    <property type="match status" value="1"/>
</dbReference>
<dbReference type="CDD" id="cd12171">
    <property type="entry name" value="2-Hacid_dh_10"/>
    <property type="match status" value="1"/>
</dbReference>